<dbReference type="SUPFAM" id="SSF69118">
    <property type="entry name" value="AhpD-like"/>
    <property type="match status" value="1"/>
</dbReference>
<gene>
    <name evidence="2" type="ORF">ETAA1_33380</name>
</gene>
<dbReference type="Gene3D" id="1.20.1290.10">
    <property type="entry name" value="AhpD-like"/>
    <property type="match status" value="1"/>
</dbReference>
<evidence type="ECO:0000313" key="3">
    <source>
        <dbReference type="Proteomes" id="UP000319576"/>
    </source>
</evidence>
<dbReference type="KEGG" id="uli:ETAA1_33380"/>
<dbReference type="Pfam" id="PF02627">
    <property type="entry name" value="CMD"/>
    <property type="match status" value="1"/>
</dbReference>
<dbReference type="RefSeq" id="WP_145240260.1">
    <property type="nucleotide sequence ID" value="NZ_CP036273.1"/>
</dbReference>
<dbReference type="InterPro" id="IPR004675">
    <property type="entry name" value="AhpD_core"/>
</dbReference>
<accession>A0A517XV30</accession>
<keyword evidence="3" id="KW-1185">Reference proteome</keyword>
<dbReference type="EMBL" id="CP036273">
    <property type="protein sequence ID" value="QDU21371.1"/>
    <property type="molecule type" value="Genomic_DNA"/>
</dbReference>
<proteinExistence type="predicted"/>
<feature type="domain" description="Carboxymuconolactone decarboxylase-like" evidence="1">
    <location>
        <begin position="41"/>
        <end position="120"/>
    </location>
</feature>
<dbReference type="AlphaFoldDB" id="A0A517XV30"/>
<protein>
    <submittedName>
        <fullName evidence="2">Carboxymuconolactone decarboxylase family protein</fullName>
    </submittedName>
</protein>
<organism evidence="2 3">
    <name type="scientific">Urbifossiella limnaea</name>
    <dbReference type="NCBI Taxonomy" id="2528023"/>
    <lineage>
        <taxon>Bacteria</taxon>
        <taxon>Pseudomonadati</taxon>
        <taxon>Planctomycetota</taxon>
        <taxon>Planctomycetia</taxon>
        <taxon>Gemmatales</taxon>
        <taxon>Gemmataceae</taxon>
        <taxon>Urbifossiella</taxon>
    </lineage>
</organism>
<evidence type="ECO:0000313" key="2">
    <source>
        <dbReference type="EMBL" id="QDU21371.1"/>
    </source>
</evidence>
<dbReference type="InterPro" id="IPR029032">
    <property type="entry name" value="AhpD-like"/>
</dbReference>
<dbReference type="OrthoDB" id="9801997at2"/>
<name>A0A517XV30_9BACT</name>
<dbReference type="InterPro" id="IPR003779">
    <property type="entry name" value="CMD-like"/>
</dbReference>
<dbReference type="Proteomes" id="UP000319576">
    <property type="component" value="Chromosome"/>
</dbReference>
<dbReference type="PANTHER" id="PTHR34846:SF10">
    <property type="entry name" value="CYTOPLASMIC PROTEIN"/>
    <property type="match status" value="1"/>
</dbReference>
<dbReference type="PANTHER" id="PTHR34846">
    <property type="entry name" value="4-CARBOXYMUCONOLACTONE DECARBOXYLASE FAMILY PROTEIN (AFU_ORTHOLOGUE AFUA_6G11590)"/>
    <property type="match status" value="1"/>
</dbReference>
<reference evidence="2 3" key="1">
    <citation type="submission" date="2019-02" db="EMBL/GenBank/DDBJ databases">
        <title>Deep-cultivation of Planctomycetes and their phenomic and genomic characterization uncovers novel biology.</title>
        <authorList>
            <person name="Wiegand S."/>
            <person name="Jogler M."/>
            <person name="Boedeker C."/>
            <person name="Pinto D."/>
            <person name="Vollmers J."/>
            <person name="Rivas-Marin E."/>
            <person name="Kohn T."/>
            <person name="Peeters S.H."/>
            <person name="Heuer A."/>
            <person name="Rast P."/>
            <person name="Oberbeckmann S."/>
            <person name="Bunk B."/>
            <person name="Jeske O."/>
            <person name="Meyerdierks A."/>
            <person name="Storesund J.E."/>
            <person name="Kallscheuer N."/>
            <person name="Luecker S."/>
            <person name="Lage O.M."/>
            <person name="Pohl T."/>
            <person name="Merkel B.J."/>
            <person name="Hornburger P."/>
            <person name="Mueller R.-W."/>
            <person name="Bruemmer F."/>
            <person name="Labrenz M."/>
            <person name="Spormann A.M."/>
            <person name="Op den Camp H."/>
            <person name="Overmann J."/>
            <person name="Amann R."/>
            <person name="Jetten M.S.M."/>
            <person name="Mascher T."/>
            <person name="Medema M.H."/>
            <person name="Devos D.P."/>
            <person name="Kaster A.-K."/>
            <person name="Ovreas L."/>
            <person name="Rohde M."/>
            <person name="Galperin M.Y."/>
            <person name="Jogler C."/>
        </authorList>
    </citation>
    <scope>NUCLEOTIDE SEQUENCE [LARGE SCALE GENOMIC DNA]</scope>
    <source>
        <strain evidence="2 3">ETA_A1</strain>
    </source>
</reference>
<dbReference type="NCBIfam" id="TIGR00778">
    <property type="entry name" value="ahpD_dom"/>
    <property type="match status" value="1"/>
</dbReference>
<dbReference type="GO" id="GO:0051920">
    <property type="term" value="F:peroxiredoxin activity"/>
    <property type="evidence" value="ECO:0007669"/>
    <property type="project" value="InterPro"/>
</dbReference>
<sequence>MPLLPPLSATEAGEAQGPLESLREKLGQVPNMYRTFAHAPLVLDAAVSMAKAVRTVLDAKTRELAYLKVVEITDCHVCRHYHVEHGRRAGLTDEQIRDLLPFEESAAYTGGQKDVLRFTEQWTLTGRVADDVLARLRAAFTPGQLVTLAATVAQANLTCRFNNVFGVELP</sequence>
<evidence type="ECO:0000259" key="1">
    <source>
        <dbReference type="Pfam" id="PF02627"/>
    </source>
</evidence>